<organism evidence="10 11">
    <name type="scientific">Pusillimonas noertemannii</name>
    <dbReference type="NCBI Taxonomy" id="305977"/>
    <lineage>
        <taxon>Bacteria</taxon>
        <taxon>Pseudomonadati</taxon>
        <taxon>Pseudomonadota</taxon>
        <taxon>Betaproteobacteria</taxon>
        <taxon>Burkholderiales</taxon>
        <taxon>Alcaligenaceae</taxon>
        <taxon>Pusillimonas</taxon>
    </lineage>
</organism>
<keyword evidence="5 7" id="KW-1133">Transmembrane helix</keyword>
<feature type="domain" description="ABC transmembrane type-1" evidence="9">
    <location>
        <begin position="60"/>
        <end position="244"/>
    </location>
</feature>
<dbReference type="PROSITE" id="PS50928">
    <property type="entry name" value="ABC_TM1"/>
    <property type="match status" value="1"/>
</dbReference>
<comment type="subcellular location">
    <subcellularLocation>
        <location evidence="1 7">Cell membrane</location>
        <topology evidence="1 7">Multi-pass membrane protein</topology>
    </subcellularLocation>
</comment>
<dbReference type="OrthoDB" id="8138334at2"/>
<feature type="transmembrane region" description="Helical" evidence="7">
    <location>
        <begin position="126"/>
        <end position="145"/>
    </location>
</feature>
<feature type="transmembrane region" description="Helical" evidence="7">
    <location>
        <begin position="179"/>
        <end position="201"/>
    </location>
</feature>
<evidence type="ECO:0000256" key="2">
    <source>
        <dbReference type="ARBA" id="ARBA00022448"/>
    </source>
</evidence>
<dbReference type="InterPro" id="IPR035906">
    <property type="entry name" value="MetI-like_sf"/>
</dbReference>
<keyword evidence="3" id="KW-1003">Cell membrane</keyword>
<dbReference type="GO" id="GO:0055085">
    <property type="term" value="P:transmembrane transport"/>
    <property type="evidence" value="ECO:0007669"/>
    <property type="project" value="InterPro"/>
</dbReference>
<keyword evidence="2 7" id="KW-0813">Transport</keyword>
<dbReference type="PANTHER" id="PTHR30151:SF20">
    <property type="entry name" value="ABC TRANSPORTER PERMEASE PROTEIN HI_0355-RELATED"/>
    <property type="match status" value="1"/>
</dbReference>
<feature type="region of interest" description="Disordered" evidence="8">
    <location>
        <begin position="257"/>
        <end position="278"/>
    </location>
</feature>
<protein>
    <submittedName>
        <fullName evidence="10">NitT/TauT family transport system permease protein</fullName>
    </submittedName>
</protein>
<evidence type="ECO:0000256" key="5">
    <source>
        <dbReference type="ARBA" id="ARBA00022989"/>
    </source>
</evidence>
<dbReference type="EMBL" id="QEKO01000001">
    <property type="protein sequence ID" value="PVY67789.1"/>
    <property type="molecule type" value="Genomic_DNA"/>
</dbReference>
<evidence type="ECO:0000259" key="9">
    <source>
        <dbReference type="PROSITE" id="PS50928"/>
    </source>
</evidence>
<dbReference type="SUPFAM" id="SSF161098">
    <property type="entry name" value="MetI-like"/>
    <property type="match status" value="1"/>
</dbReference>
<feature type="compositionally biased region" description="Low complexity" evidence="8">
    <location>
        <begin position="259"/>
        <end position="271"/>
    </location>
</feature>
<sequence>MLRIWQATEAARTFAAVILGCIVLWALCVWLFDLPKFLVPSPHTVLQEFLEKPQFYFANSLSTLWVSLGGFGLAVLGGLVLSIGIIRSVWLERTLYTLLVGLNSLPKVALAPLFVIWFGTGAISKMAVVISIAIFPIVIGTVLGLRSIDPELINMARAMRAPQKRILWKLRFPQALPSLLSGMKVSISLALVGTVVGEFIAGNKGLGSTILAAQGTFDTTQVFVCIVLLGVLGAILFYAIDLVERYLIPWHPSHRGHKQQAANPQRAPAAQGHAGVAH</sequence>
<feature type="transmembrane region" description="Helical" evidence="7">
    <location>
        <begin position="64"/>
        <end position="86"/>
    </location>
</feature>
<evidence type="ECO:0000313" key="11">
    <source>
        <dbReference type="Proteomes" id="UP000246145"/>
    </source>
</evidence>
<evidence type="ECO:0000256" key="8">
    <source>
        <dbReference type="SAM" id="MobiDB-lite"/>
    </source>
</evidence>
<dbReference type="InterPro" id="IPR000515">
    <property type="entry name" value="MetI-like"/>
</dbReference>
<dbReference type="GO" id="GO:0005886">
    <property type="term" value="C:plasma membrane"/>
    <property type="evidence" value="ECO:0007669"/>
    <property type="project" value="UniProtKB-SubCell"/>
</dbReference>
<dbReference type="Pfam" id="PF00528">
    <property type="entry name" value="BPD_transp_1"/>
    <property type="match status" value="1"/>
</dbReference>
<feature type="transmembrane region" description="Helical" evidence="7">
    <location>
        <begin position="221"/>
        <end position="240"/>
    </location>
</feature>
<evidence type="ECO:0000313" key="10">
    <source>
        <dbReference type="EMBL" id="PVY67789.1"/>
    </source>
</evidence>
<feature type="transmembrane region" description="Helical" evidence="7">
    <location>
        <begin position="98"/>
        <end position="120"/>
    </location>
</feature>
<evidence type="ECO:0000256" key="3">
    <source>
        <dbReference type="ARBA" id="ARBA00022475"/>
    </source>
</evidence>
<evidence type="ECO:0000256" key="4">
    <source>
        <dbReference type="ARBA" id="ARBA00022692"/>
    </source>
</evidence>
<dbReference type="RefSeq" id="WP_116517097.1">
    <property type="nucleotide sequence ID" value="NZ_JACCEX010000001.1"/>
</dbReference>
<dbReference type="CDD" id="cd06261">
    <property type="entry name" value="TM_PBP2"/>
    <property type="match status" value="1"/>
</dbReference>
<evidence type="ECO:0000256" key="1">
    <source>
        <dbReference type="ARBA" id="ARBA00004651"/>
    </source>
</evidence>
<comment type="similarity">
    <text evidence="7">Belongs to the binding-protein-dependent transport system permease family.</text>
</comment>
<keyword evidence="11" id="KW-1185">Reference proteome</keyword>
<name>A0A2U1CPI7_9BURK</name>
<comment type="caution">
    <text evidence="10">The sequence shown here is derived from an EMBL/GenBank/DDBJ whole genome shotgun (WGS) entry which is preliminary data.</text>
</comment>
<dbReference type="STRING" id="1231391.GCA_000308195_01421"/>
<accession>A0A2U1CPI7</accession>
<dbReference type="Gene3D" id="1.10.3720.10">
    <property type="entry name" value="MetI-like"/>
    <property type="match status" value="1"/>
</dbReference>
<evidence type="ECO:0000256" key="6">
    <source>
        <dbReference type="ARBA" id="ARBA00023136"/>
    </source>
</evidence>
<feature type="transmembrane region" description="Helical" evidence="7">
    <location>
        <begin position="12"/>
        <end position="32"/>
    </location>
</feature>
<dbReference type="Proteomes" id="UP000246145">
    <property type="component" value="Unassembled WGS sequence"/>
</dbReference>
<keyword evidence="6 7" id="KW-0472">Membrane</keyword>
<proteinExistence type="inferred from homology"/>
<dbReference type="AlphaFoldDB" id="A0A2U1CPI7"/>
<evidence type="ECO:0000256" key="7">
    <source>
        <dbReference type="RuleBase" id="RU363032"/>
    </source>
</evidence>
<reference evidence="10 11" key="1">
    <citation type="submission" date="2018-04" db="EMBL/GenBank/DDBJ databases">
        <title>Genomic Encyclopedia of Type Strains, Phase IV (KMG-IV): sequencing the most valuable type-strain genomes for metagenomic binning, comparative biology and taxonomic classification.</title>
        <authorList>
            <person name="Goeker M."/>
        </authorList>
    </citation>
    <scope>NUCLEOTIDE SEQUENCE [LARGE SCALE GENOMIC DNA]</scope>
    <source>
        <strain evidence="10 11">DSM 10065</strain>
    </source>
</reference>
<gene>
    <name evidence="10" type="ORF">C7440_0172</name>
</gene>
<keyword evidence="4 7" id="KW-0812">Transmembrane</keyword>
<dbReference type="PANTHER" id="PTHR30151">
    <property type="entry name" value="ALKANE SULFONATE ABC TRANSPORTER-RELATED, MEMBRANE SUBUNIT"/>
    <property type="match status" value="1"/>
</dbReference>